<dbReference type="OrthoDB" id="5294615at2"/>
<name>A0A0K6IN41_9GAMM</name>
<organism evidence="5 6">
    <name type="scientific">Marinomonas fungiae</name>
    <dbReference type="NCBI Taxonomy" id="1137284"/>
    <lineage>
        <taxon>Bacteria</taxon>
        <taxon>Pseudomonadati</taxon>
        <taxon>Pseudomonadota</taxon>
        <taxon>Gammaproteobacteria</taxon>
        <taxon>Oceanospirillales</taxon>
        <taxon>Oceanospirillaceae</taxon>
        <taxon>Marinomonas</taxon>
    </lineage>
</organism>
<dbReference type="GO" id="GO:0006729">
    <property type="term" value="P:tetrahydrobiopterin biosynthetic process"/>
    <property type="evidence" value="ECO:0007669"/>
    <property type="project" value="InterPro"/>
</dbReference>
<dbReference type="EMBL" id="CYHG01000007">
    <property type="protein sequence ID" value="CUB04535.1"/>
    <property type="molecule type" value="Genomic_DNA"/>
</dbReference>
<dbReference type="STRING" id="1137284.GCA_001418205_02404"/>
<evidence type="ECO:0000256" key="1">
    <source>
        <dbReference type="ARBA" id="ARBA00001554"/>
    </source>
</evidence>
<evidence type="ECO:0000313" key="6">
    <source>
        <dbReference type="Proteomes" id="UP000182769"/>
    </source>
</evidence>
<evidence type="ECO:0000256" key="2">
    <source>
        <dbReference type="ARBA" id="ARBA00006472"/>
    </source>
</evidence>
<dbReference type="Pfam" id="PF01329">
    <property type="entry name" value="Pterin_4a"/>
    <property type="match status" value="1"/>
</dbReference>
<dbReference type="SUPFAM" id="SSF55248">
    <property type="entry name" value="PCD-like"/>
    <property type="match status" value="1"/>
</dbReference>
<dbReference type="InterPro" id="IPR036428">
    <property type="entry name" value="PCD_sf"/>
</dbReference>
<accession>A0A0K6IN41</accession>
<keyword evidence="6" id="KW-1185">Reference proteome</keyword>
<evidence type="ECO:0000256" key="4">
    <source>
        <dbReference type="HAMAP-Rule" id="MF_00434"/>
    </source>
</evidence>
<dbReference type="Gene3D" id="3.30.1360.20">
    <property type="entry name" value="Transcriptional coactivator/pterin dehydratase"/>
    <property type="match status" value="1"/>
</dbReference>
<proteinExistence type="inferred from homology"/>
<dbReference type="PANTHER" id="PTHR12599:SF0">
    <property type="entry name" value="PTERIN-4-ALPHA-CARBINOLAMINE DEHYDRATASE"/>
    <property type="match status" value="1"/>
</dbReference>
<dbReference type="Proteomes" id="UP000182769">
    <property type="component" value="Unassembled WGS sequence"/>
</dbReference>
<dbReference type="RefSeq" id="WP_055463480.1">
    <property type="nucleotide sequence ID" value="NZ_CYHG01000007.1"/>
</dbReference>
<reference evidence="6" key="1">
    <citation type="submission" date="2015-08" db="EMBL/GenBank/DDBJ databases">
        <authorList>
            <person name="Varghese N."/>
        </authorList>
    </citation>
    <scope>NUCLEOTIDE SEQUENCE [LARGE SCALE GENOMIC DNA]</scope>
    <source>
        <strain evidence="6">JCM 18476</strain>
    </source>
</reference>
<keyword evidence="3 4" id="KW-0456">Lyase</keyword>
<evidence type="ECO:0000256" key="3">
    <source>
        <dbReference type="ARBA" id="ARBA00023239"/>
    </source>
</evidence>
<comment type="similarity">
    <text evidence="2 4">Belongs to the pterin-4-alpha-carbinolamine dehydratase family.</text>
</comment>
<dbReference type="EC" id="4.2.1.96" evidence="4"/>
<gene>
    <name evidence="5" type="ORF">Ga0061065_107109</name>
</gene>
<dbReference type="AlphaFoldDB" id="A0A0K6IN41"/>
<sequence>MTYQKLTSPDIESALEQLNSNAASHWVIEDSKLTKTFEFRNFQQAFGFMTMCALYAEKKDHHPEWSNVYNKVSVQLITHYVAGLSDKDFDLAKQMDVFANGA</sequence>
<dbReference type="NCBIfam" id="NF002018">
    <property type="entry name" value="PRK00823.1-3"/>
    <property type="match status" value="1"/>
</dbReference>
<dbReference type="InterPro" id="IPR001533">
    <property type="entry name" value="Pterin_deHydtase"/>
</dbReference>
<protein>
    <recommendedName>
        <fullName evidence="4">Putative pterin-4-alpha-carbinolamine dehydratase</fullName>
        <shortName evidence="4">PHS</shortName>
        <ecNumber evidence="4">4.2.1.96</ecNumber>
    </recommendedName>
    <alternativeName>
        <fullName evidence="4">4-alpha-hydroxy-tetrahydropterin dehydratase</fullName>
    </alternativeName>
    <alternativeName>
        <fullName evidence="4">Pterin carbinolamine dehydratase</fullName>
        <shortName evidence="4">PCD</shortName>
    </alternativeName>
</protein>
<dbReference type="HAMAP" id="MF_00434">
    <property type="entry name" value="Pterin_4_alpha"/>
    <property type="match status" value="1"/>
</dbReference>
<comment type="catalytic activity">
    <reaction evidence="1 4">
        <text>(4aS,6R)-4a-hydroxy-L-erythro-5,6,7,8-tetrahydrobiopterin = (6R)-L-erythro-6,7-dihydrobiopterin + H2O</text>
        <dbReference type="Rhea" id="RHEA:11920"/>
        <dbReference type="ChEBI" id="CHEBI:15377"/>
        <dbReference type="ChEBI" id="CHEBI:15642"/>
        <dbReference type="ChEBI" id="CHEBI:43120"/>
        <dbReference type="EC" id="4.2.1.96"/>
    </reaction>
</comment>
<evidence type="ECO:0000313" key="5">
    <source>
        <dbReference type="EMBL" id="CUB04535.1"/>
    </source>
</evidence>
<dbReference type="PANTHER" id="PTHR12599">
    <property type="entry name" value="PTERIN-4-ALPHA-CARBINOLAMINE DEHYDRATASE"/>
    <property type="match status" value="1"/>
</dbReference>
<dbReference type="GO" id="GO:0008124">
    <property type="term" value="F:4-alpha-hydroxytetrahydrobiopterin dehydratase activity"/>
    <property type="evidence" value="ECO:0007669"/>
    <property type="project" value="UniProtKB-UniRule"/>
</dbReference>